<protein>
    <submittedName>
        <fullName evidence="1">Uncharacterized protein</fullName>
    </submittedName>
</protein>
<evidence type="ECO:0000313" key="1">
    <source>
        <dbReference type="EMBL" id="KJH69642.1"/>
    </source>
</evidence>
<dbReference type="RefSeq" id="WP_045056988.1">
    <property type="nucleotide sequence ID" value="NZ_CAWMDP010000036.1"/>
</dbReference>
<proteinExistence type="predicted"/>
<name>A0A0D8ZMR7_9CYAN</name>
<organism evidence="1 2">
    <name type="scientific">Aliterella atlantica CENA595</name>
    <dbReference type="NCBI Taxonomy" id="1618023"/>
    <lineage>
        <taxon>Bacteria</taxon>
        <taxon>Bacillati</taxon>
        <taxon>Cyanobacteriota</taxon>
        <taxon>Cyanophyceae</taxon>
        <taxon>Chroococcidiopsidales</taxon>
        <taxon>Aliterellaceae</taxon>
        <taxon>Aliterella</taxon>
    </lineage>
</organism>
<dbReference type="STRING" id="1618023.UH38_22695"/>
<dbReference type="EMBL" id="JYON01000037">
    <property type="protein sequence ID" value="KJH69642.1"/>
    <property type="molecule type" value="Genomic_DNA"/>
</dbReference>
<keyword evidence="2" id="KW-1185">Reference proteome</keyword>
<dbReference type="Proteomes" id="UP000032452">
    <property type="component" value="Unassembled WGS sequence"/>
</dbReference>
<comment type="caution">
    <text evidence="1">The sequence shown here is derived from an EMBL/GenBank/DDBJ whole genome shotgun (WGS) entry which is preliminary data.</text>
</comment>
<evidence type="ECO:0000313" key="2">
    <source>
        <dbReference type="Proteomes" id="UP000032452"/>
    </source>
</evidence>
<accession>A0A0D8ZMR7</accession>
<reference evidence="1 2" key="1">
    <citation type="submission" date="2015-02" db="EMBL/GenBank/DDBJ databases">
        <title>Draft genome of a novel marine cyanobacterium (Chroococcales) isolated from South Atlantic Ocean.</title>
        <authorList>
            <person name="Rigonato J."/>
            <person name="Alvarenga D.O."/>
            <person name="Branco L.H."/>
            <person name="Varani A.M."/>
            <person name="Brandini F.P."/>
            <person name="Fiore M.F."/>
        </authorList>
    </citation>
    <scope>NUCLEOTIDE SEQUENCE [LARGE SCALE GENOMIC DNA]</scope>
    <source>
        <strain evidence="1 2">CENA595</strain>
    </source>
</reference>
<gene>
    <name evidence="1" type="ORF">UH38_22695</name>
</gene>
<dbReference type="AlphaFoldDB" id="A0A0D8ZMR7"/>
<sequence>MNQPEPNNKVSRDHLQLLLDPYDSLQHLECDGLTQVFHSVYGVFYKDSEKRVSYLGKPVDLPLLPLPIVQILVQPFDSDISITGRSRSGIAYVRSL</sequence>